<feature type="site" description="Transition state stabilizer" evidence="6">
    <location>
        <position position="190"/>
    </location>
</feature>
<accession>A0A564YKD7</accession>
<dbReference type="HAMAP" id="MF_01039">
    <property type="entry name" value="PGAM_GpmA"/>
    <property type="match status" value="1"/>
</dbReference>
<evidence type="ECO:0000256" key="4">
    <source>
        <dbReference type="ARBA" id="ARBA00023235"/>
    </source>
</evidence>
<keyword evidence="8" id="KW-1185">Reference proteome</keyword>
<name>A0A564YKD7_HYMDI</name>
<dbReference type="InterPro" id="IPR029033">
    <property type="entry name" value="His_PPase_superfam"/>
</dbReference>
<evidence type="ECO:0000313" key="7">
    <source>
        <dbReference type="EMBL" id="VUZ47731.1"/>
    </source>
</evidence>
<dbReference type="SUPFAM" id="SSF53254">
    <property type="entry name" value="Phosphoglycerate mutase-like"/>
    <property type="match status" value="1"/>
</dbReference>
<comment type="similarity">
    <text evidence="1">Belongs to the phosphoglycerate mutase family. BPG-dependent PGAM subfamily.</text>
</comment>
<gene>
    <name evidence="7" type="ORF">WMSIL1_LOCUS7183</name>
</gene>
<evidence type="ECO:0000313" key="8">
    <source>
        <dbReference type="Proteomes" id="UP000321570"/>
    </source>
</evidence>
<dbReference type="EC" id="5.4.2.11" evidence="2"/>
<dbReference type="Proteomes" id="UP000321570">
    <property type="component" value="Unassembled WGS sequence"/>
</dbReference>
<feature type="binding site" evidence="5">
    <location>
        <position position="68"/>
    </location>
    <ligand>
        <name>substrate</name>
    </ligand>
</feature>
<evidence type="ECO:0000256" key="2">
    <source>
        <dbReference type="ARBA" id="ARBA00012028"/>
    </source>
</evidence>
<feature type="binding site" evidence="5">
    <location>
        <position position="106"/>
    </location>
    <ligand>
        <name>substrate</name>
    </ligand>
</feature>
<dbReference type="SMART" id="SM00855">
    <property type="entry name" value="PGAM"/>
    <property type="match status" value="1"/>
</dbReference>
<evidence type="ECO:0000256" key="1">
    <source>
        <dbReference type="ARBA" id="ARBA00006717"/>
    </source>
</evidence>
<dbReference type="InterPro" id="IPR005952">
    <property type="entry name" value="Phosphogly_mut1"/>
</dbReference>
<dbReference type="PANTHER" id="PTHR11931">
    <property type="entry name" value="PHOSPHOGLYCERATE MUTASE"/>
    <property type="match status" value="1"/>
</dbReference>
<reference evidence="7 8" key="1">
    <citation type="submission" date="2019-07" db="EMBL/GenBank/DDBJ databases">
        <authorList>
            <person name="Jastrzebski P J."/>
            <person name="Paukszto L."/>
            <person name="Jastrzebski P J."/>
        </authorList>
    </citation>
    <scope>NUCLEOTIDE SEQUENCE [LARGE SCALE GENOMIC DNA]</scope>
    <source>
        <strain evidence="7 8">WMS-il1</strain>
    </source>
</reference>
<dbReference type="InterPro" id="IPR013078">
    <property type="entry name" value="His_Pase_superF_clade-1"/>
</dbReference>
<keyword evidence="3" id="KW-0324">Glycolysis</keyword>
<dbReference type="GO" id="GO:0006096">
    <property type="term" value="P:glycolytic process"/>
    <property type="evidence" value="ECO:0007669"/>
    <property type="project" value="UniProtKB-KW"/>
</dbReference>
<dbReference type="GO" id="GO:0004619">
    <property type="term" value="F:phosphoglycerate mutase activity"/>
    <property type="evidence" value="ECO:0007669"/>
    <property type="project" value="UniProtKB-EC"/>
</dbReference>
<evidence type="ECO:0000256" key="3">
    <source>
        <dbReference type="ARBA" id="ARBA00023152"/>
    </source>
</evidence>
<keyword evidence="4" id="KW-0413">Isomerase</keyword>
<evidence type="ECO:0000256" key="6">
    <source>
        <dbReference type="PIRSR" id="PIRSR613078-3"/>
    </source>
</evidence>
<dbReference type="Gene3D" id="3.40.50.1240">
    <property type="entry name" value="Phosphoglycerate mutase-like"/>
    <property type="match status" value="1"/>
</dbReference>
<organism evidence="7 8">
    <name type="scientific">Hymenolepis diminuta</name>
    <name type="common">Rat tapeworm</name>
    <dbReference type="NCBI Taxonomy" id="6216"/>
    <lineage>
        <taxon>Eukaryota</taxon>
        <taxon>Metazoa</taxon>
        <taxon>Spiralia</taxon>
        <taxon>Lophotrochozoa</taxon>
        <taxon>Platyhelminthes</taxon>
        <taxon>Cestoda</taxon>
        <taxon>Eucestoda</taxon>
        <taxon>Cyclophyllidea</taxon>
        <taxon>Hymenolepididae</taxon>
        <taxon>Hymenolepis</taxon>
    </lineage>
</organism>
<evidence type="ECO:0000256" key="5">
    <source>
        <dbReference type="PIRSR" id="PIRSR613078-2"/>
    </source>
</evidence>
<dbReference type="CDD" id="cd07067">
    <property type="entry name" value="HP_PGM_like"/>
    <property type="match status" value="1"/>
</dbReference>
<protein>
    <recommendedName>
        <fullName evidence="2">phosphoglycerate mutase (2,3-diphosphoglycerate-dependent)</fullName>
        <ecNumber evidence="2">5.4.2.11</ecNumber>
    </recommendedName>
</protein>
<dbReference type="NCBIfam" id="TIGR01258">
    <property type="entry name" value="pgm_1"/>
    <property type="match status" value="1"/>
</dbReference>
<sequence>MTGSSENSLYQLVLICACENEFSGNGFLCGWADSDISYNGECQAEEMGKYLLEKKIKFDVAFTSYLKRAIKTCHTILEQMGLHWIPVHKSWRMNARMYGILEGCDKSKLAFHHGNEQIIAWTREFDIAPPPLSRDSRDHPIFENKYELLAKSIIPDTECLRDVHKRVLPFWCDEIVPAIKEGNRVLIVTHESVLRALIKYLNEISDEIIADINVPPCTPLVYEFNEHMRPIRYYYLTKEEQNKQQTNTLGHA</sequence>
<dbReference type="EMBL" id="CABIJS010000255">
    <property type="protein sequence ID" value="VUZ47731.1"/>
    <property type="molecule type" value="Genomic_DNA"/>
</dbReference>
<proteinExistence type="inferred from homology"/>
<dbReference type="Pfam" id="PF00300">
    <property type="entry name" value="His_Phos_1"/>
    <property type="match status" value="2"/>
</dbReference>
<dbReference type="AlphaFoldDB" id="A0A564YKD7"/>